<reference evidence="1 2" key="1">
    <citation type="submission" date="2018-09" db="EMBL/GenBank/DDBJ databases">
        <authorList>
            <person name="Wang Z."/>
        </authorList>
    </citation>
    <scope>NUCLEOTIDE SEQUENCE [LARGE SCALE GENOMIC DNA]</scope>
    <source>
        <strain evidence="1 2">ALS 81</strain>
    </source>
</reference>
<dbReference type="AlphaFoldDB" id="A0A420E5Z1"/>
<proteinExistence type="predicted"/>
<evidence type="ECO:0000313" key="1">
    <source>
        <dbReference type="EMBL" id="RKF13269.1"/>
    </source>
</evidence>
<keyword evidence="2" id="KW-1185">Reference proteome</keyword>
<accession>A0A420E5Z1</accession>
<organism evidence="1 2">
    <name type="scientific">Alginatibacterium sediminis</name>
    <dbReference type="NCBI Taxonomy" id="2164068"/>
    <lineage>
        <taxon>Bacteria</taxon>
        <taxon>Pseudomonadati</taxon>
        <taxon>Pseudomonadota</taxon>
        <taxon>Gammaproteobacteria</taxon>
        <taxon>Alteromonadales</taxon>
        <taxon>Alteromonadaceae</taxon>
        <taxon>Alginatibacterium</taxon>
    </lineage>
</organism>
<protein>
    <submittedName>
        <fullName evidence="1">DUF2750 domain-containing protein</fullName>
    </submittedName>
</protein>
<dbReference type="EMBL" id="RAQO01000012">
    <property type="protein sequence ID" value="RKF13269.1"/>
    <property type="molecule type" value="Genomic_DNA"/>
</dbReference>
<dbReference type="RefSeq" id="WP_120356682.1">
    <property type="nucleotide sequence ID" value="NZ_RAQO01000012.1"/>
</dbReference>
<name>A0A420E5Z1_9ALTE</name>
<dbReference type="OrthoDB" id="2936081at2"/>
<dbReference type="InterPro" id="IPR021284">
    <property type="entry name" value="DUF2750"/>
</dbReference>
<sequence>MSDIELSTSQISAIESMSDQVRYDYLISQMKNQGKVWTLADDEGCLMVHTGQENALVLFSHEQLAQLWAKQDHPQCKPLMIDFEVFVQKWLPGMQADEHFVALLPNLNGDSLLESAEDFAQNF</sequence>
<dbReference type="Proteomes" id="UP000286482">
    <property type="component" value="Unassembled WGS sequence"/>
</dbReference>
<gene>
    <name evidence="1" type="ORF">DBZ36_19625</name>
</gene>
<comment type="caution">
    <text evidence="1">The sequence shown here is derived from an EMBL/GenBank/DDBJ whole genome shotgun (WGS) entry which is preliminary data.</text>
</comment>
<dbReference type="Pfam" id="PF11042">
    <property type="entry name" value="DUF2750"/>
    <property type="match status" value="1"/>
</dbReference>
<evidence type="ECO:0000313" key="2">
    <source>
        <dbReference type="Proteomes" id="UP000286482"/>
    </source>
</evidence>